<name>A0A6A5V4S2_9PLEO</name>
<dbReference type="PANTHER" id="PTHR46720:SF3">
    <property type="entry name" value="FAD-BINDING DOMAIN-CONTAINING PROTEIN-RELATED"/>
    <property type="match status" value="1"/>
</dbReference>
<dbReference type="InterPro" id="IPR002938">
    <property type="entry name" value="FAD-bd"/>
</dbReference>
<dbReference type="GO" id="GO:0044550">
    <property type="term" value="P:secondary metabolite biosynthetic process"/>
    <property type="evidence" value="ECO:0007669"/>
    <property type="project" value="TreeGrafter"/>
</dbReference>
<dbReference type="InterPro" id="IPR036188">
    <property type="entry name" value="FAD/NAD-bd_sf"/>
</dbReference>
<dbReference type="EMBL" id="ML976694">
    <property type="protein sequence ID" value="KAF1971239.1"/>
    <property type="molecule type" value="Genomic_DNA"/>
</dbReference>
<dbReference type="AlphaFoldDB" id="A0A6A5V4S2"/>
<dbReference type="Gene3D" id="3.50.50.60">
    <property type="entry name" value="FAD/NAD(P)-binding domain"/>
    <property type="match status" value="1"/>
</dbReference>
<protein>
    <submittedName>
        <fullName evidence="5">FAD/NAD(P)-binding domain-containing protein</fullName>
    </submittedName>
</protein>
<feature type="domain" description="FAD-binding" evidence="4">
    <location>
        <begin position="180"/>
        <end position="389"/>
    </location>
</feature>
<evidence type="ECO:0000259" key="4">
    <source>
        <dbReference type="Pfam" id="PF01494"/>
    </source>
</evidence>
<evidence type="ECO:0000313" key="6">
    <source>
        <dbReference type="Proteomes" id="UP000800036"/>
    </source>
</evidence>
<organism evidence="5 6">
    <name type="scientific">Bimuria novae-zelandiae CBS 107.79</name>
    <dbReference type="NCBI Taxonomy" id="1447943"/>
    <lineage>
        <taxon>Eukaryota</taxon>
        <taxon>Fungi</taxon>
        <taxon>Dikarya</taxon>
        <taxon>Ascomycota</taxon>
        <taxon>Pezizomycotina</taxon>
        <taxon>Dothideomycetes</taxon>
        <taxon>Pleosporomycetidae</taxon>
        <taxon>Pleosporales</taxon>
        <taxon>Massarineae</taxon>
        <taxon>Didymosphaeriaceae</taxon>
        <taxon>Bimuria</taxon>
    </lineage>
</organism>
<keyword evidence="1" id="KW-0285">Flavoprotein</keyword>
<keyword evidence="2" id="KW-0274">FAD</keyword>
<dbReference type="InterPro" id="IPR051104">
    <property type="entry name" value="FAD_monoxygenase"/>
</dbReference>
<accession>A0A6A5V4S2</accession>
<evidence type="ECO:0000256" key="1">
    <source>
        <dbReference type="ARBA" id="ARBA00022630"/>
    </source>
</evidence>
<dbReference type="SUPFAM" id="SSF51905">
    <property type="entry name" value="FAD/NAD(P)-binding domain"/>
    <property type="match status" value="1"/>
</dbReference>
<keyword evidence="6" id="KW-1185">Reference proteome</keyword>
<gene>
    <name evidence="5" type="ORF">BU23DRAFT_536779</name>
</gene>
<dbReference type="PRINTS" id="PR00420">
    <property type="entry name" value="RNGMNOXGNASE"/>
</dbReference>
<sequence>MNTFSQPKTFNLAIVGGGISGLTLAIALQKHDIPITVYESAASFGEIGAGVGFEANFVRTMELISPGIKEGFLRCSNNVETEPPKWFDVRIGDTQKADSEGSVYEKDGRKIRIGEPIFTIPARRGPRGGVHRAHFLDELIKLLPPGIAQFKKKLVDVTETSGGDAVLHFADGTTAQHTAVIGCDGIKSRTRELVLNREEARPVFSGKYAYRGIIPMQKAVEFLGDEEPRTPQMYCGYKGHVLTFPIANGTIFNGMALTVRVVVAFSSRAEWTDPEWVVKTSREDMLADYAGWTDKVKGIMANVKNPDIWALFNHVPARTFHQSKPRICLLGDAAHSTTPHQGSGAGMCIEDCYVLGELLGEISSADELEKAFRAYDAVRRPRALKLVETSRAAGMLWELEGPEGDDLEAFKKNALSRMSWIWDHRIEQDLERARELLRA</sequence>
<evidence type="ECO:0000313" key="5">
    <source>
        <dbReference type="EMBL" id="KAF1971239.1"/>
    </source>
</evidence>
<dbReference type="Pfam" id="PF01494">
    <property type="entry name" value="FAD_binding_3"/>
    <property type="match status" value="1"/>
</dbReference>
<evidence type="ECO:0000256" key="3">
    <source>
        <dbReference type="ARBA" id="ARBA00023002"/>
    </source>
</evidence>
<dbReference type="GO" id="GO:0016491">
    <property type="term" value="F:oxidoreductase activity"/>
    <property type="evidence" value="ECO:0007669"/>
    <property type="project" value="UniProtKB-KW"/>
</dbReference>
<dbReference type="Pfam" id="PF13450">
    <property type="entry name" value="NAD_binding_8"/>
    <property type="match status" value="1"/>
</dbReference>
<dbReference type="SUPFAM" id="SSF54373">
    <property type="entry name" value="FAD-linked reductases, C-terminal domain"/>
    <property type="match status" value="1"/>
</dbReference>
<dbReference type="PANTHER" id="PTHR46720">
    <property type="entry name" value="HYDROXYLASE, PUTATIVE (AFU_ORTHOLOGUE AFUA_3G01460)-RELATED"/>
    <property type="match status" value="1"/>
</dbReference>
<dbReference type="GO" id="GO:0071949">
    <property type="term" value="F:FAD binding"/>
    <property type="evidence" value="ECO:0007669"/>
    <property type="project" value="InterPro"/>
</dbReference>
<dbReference type="Proteomes" id="UP000800036">
    <property type="component" value="Unassembled WGS sequence"/>
</dbReference>
<evidence type="ECO:0000256" key="2">
    <source>
        <dbReference type="ARBA" id="ARBA00022827"/>
    </source>
</evidence>
<keyword evidence="3" id="KW-0560">Oxidoreductase</keyword>
<dbReference type="OrthoDB" id="417877at2759"/>
<proteinExistence type="predicted"/>
<reference evidence="5" key="1">
    <citation type="journal article" date="2020" name="Stud. Mycol.">
        <title>101 Dothideomycetes genomes: a test case for predicting lifestyles and emergence of pathogens.</title>
        <authorList>
            <person name="Haridas S."/>
            <person name="Albert R."/>
            <person name="Binder M."/>
            <person name="Bloem J."/>
            <person name="Labutti K."/>
            <person name="Salamov A."/>
            <person name="Andreopoulos B."/>
            <person name="Baker S."/>
            <person name="Barry K."/>
            <person name="Bills G."/>
            <person name="Bluhm B."/>
            <person name="Cannon C."/>
            <person name="Castanera R."/>
            <person name="Culley D."/>
            <person name="Daum C."/>
            <person name="Ezra D."/>
            <person name="Gonzalez J."/>
            <person name="Henrissat B."/>
            <person name="Kuo A."/>
            <person name="Liang C."/>
            <person name="Lipzen A."/>
            <person name="Lutzoni F."/>
            <person name="Magnuson J."/>
            <person name="Mondo S."/>
            <person name="Nolan M."/>
            <person name="Ohm R."/>
            <person name="Pangilinan J."/>
            <person name="Park H.-J."/>
            <person name="Ramirez L."/>
            <person name="Alfaro M."/>
            <person name="Sun H."/>
            <person name="Tritt A."/>
            <person name="Yoshinaga Y."/>
            <person name="Zwiers L.-H."/>
            <person name="Turgeon B."/>
            <person name="Goodwin S."/>
            <person name="Spatafora J."/>
            <person name="Crous P."/>
            <person name="Grigoriev I."/>
        </authorList>
    </citation>
    <scope>NUCLEOTIDE SEQUENCE</scope>
    <source>
        <strain evidence="5">CBS 107.79</strain>
    </source>
</reference>